<evidence type="ECO:0000256" key="8">
    <source>
        <dbReference type="SAM" id="MobiDB-lite"/>
    </source>
</evidence>
<evidence type="ECO:0000256" key="7">
    <source>
        <dbReference type="RuleBase" id="RU003879"/>
    </source>
</evidence>
<dbReference type="OrthoDB" id="9793581at2"/>
<dbReference type="AlphaFoldDB" id="A0A5C6DF02"/>
<dbReference type="PANTHER" id="PTHR30558">
    <property type="entry name" value="EXBD MEMBRANE COMPONENT OF PMF-DRIVEN MACROMOLECULE IMPORT SYSTEM"/>
    <property type="match status" value="1"/>
</dbReference>
<dbReference type="GO" id="GO:0005886">
    <property type="term" value="C:plasma membrane"/>
    <property type="evidence" value="ECO:0007669"/>
    <property type="project" value="UniProtKB-SubCell"/>
</dbReference>
<keyword evidence="7" id="KW-0653">Protein transport</keyword>
<name>A0A5C6DF02_9BACT</name>
<evidence type="ECO:0000313" key="11">
    <source>
        <dbReference type="Proteomes" id="UP000319143"/>
    </source>
</evidence>
<feature type="transmembrane region" description="Helical" evidence="9">
    <location>
        <begin position="36"/>
        <end position="53"/>
    </location>
</feature>
<evidence type="ECO:0000256" key="2">
    <source>
        <dbReference type="ARBA" id="ARBA00005811"/>
    </source>
</evidence>
<keyword evidence="11" id="KW-1185">Reference proteome</keyword>
<proteinExistence type="inferred from homology"/>
<dbReference type="Proteomes" id="UP000319143">
    <property type="component" value="Unassembled WGS sequence"/>
</dbReference>
<evidence type="ECO:0000256" key="9">
    <source>
        <dbReference type="SAM" id="Phobius"/>
    </source>
</evidence>
<dbReference type="InterPro" id="IPR003400">
    <property type="entry name" value="ExbD"/>
</dbReference>
<evidence type="ECO:0000256" key="1">
    <source>
        <dbReference type="ARBA" id="ARBA00004162"/>
    </source>
</evidence>
<dbReference type="GO" id="GO:0022857">
    <property type="term" value="F:transmembrane transporter activity"/>
    <property type="evidence" value="ECO:0007669"/>
    <property type="project" value="InterPro"/>
</dbReference>
<reference evidence="10 11" key="1">
    <citation type="submission" date="2019-02" db="EMBL/GenBank/DDBJ databases">
        <title>Deep-cultivation of Planctomycetes and their phenomic and genomic characterization uncovers novel biology.</title>
        <authorList>
            <person name="Wiegand S."/>
            <person name="Jogler M."/>
            <person name="Boedeker C."/>
            <person name="Pinto D."/>
            <person name="Vollmers J."/>
            <person name="Rivas-Marin E."/>
            <person name="Kohn T."/>
            <person name="Peeters S.H."/>
            <person name="Heuer A."/>
            <person name="Rast P."/>
            <person name="Oberbeckmann S."/>
            <person name="Bunk B."/>
            <person name="Jeske O."/>
            <person name="Meyerdierks A."/>
            <person name="Storesund J.E."/>
            <person name="Kallscheuer N."/>
            <person name="Luecker S."/>
            <person name="Lage O.M."/>
            <person name="Pohl T."/>
            <person name="Merkel B.J."/>
            <person name="Hornburger P."/>
            <person name="Mueller R.-W."/>
            <person name="Bruemmer F."/>
            <person name="Labrenz M."/>
            <person name="Spormann A.M."/>
            <person name="Op Den Camp H."/>
            <person name="Overmann J."/>
            <person name="Amann R."/>
            <person name="Jetten M.S.M."/>
            <person name="Mascher T."/>
            <person name="Medema M.H."/>
            <person name="Devos D.P."/>
            <person name="Kaster A.-K."/>
            <person name="Ovreas L."/>
            <person name="Rohde M."/>
            <person name="Galperin M.Y."/>
            <person name="Jogler C."/>
        </authorList>
    </citation>
    <scope>NUCLEOTIDE SEQUENCE [LARGE SCALE GENOMIC DNA]</scope>
    <source>
        <strain evidence="10 11">Poly41</strain>
    </source>
</reference>
<keyword evidence="5 9" id="KW-1133">Transmembrane helix</keyword>
<sequence>MSSAPLTDPSLIDQDDNEEEDFHLPRAKRDEEEMDITPMIDIVFLLLIFFVVASRMDPTQIGTIPEAEHGLAVSAKDSAVIFIEPGGADEVIVKRLDGSQFSRDEATQASEIVDYVTNELEKSEGRNKNHVMILGDKDVQVGQVTRIQKVIGDAFEDIEQTYIAVKED</sequence>
<keyword evidence="4 7" id="KW-0812">Transmembrane</keyword>
<dbReference type="EMBL" id="SJPV01000008">
    <property type="protein sequence ID" value="TWU34514.1"/>
    <property type="molecule type" value="Genomic_DNA"/>
</dbReference>
<dbReference type="RefSeq" id="WP_146528903.1">
    <property type="nucleotide sequence ID" value="NZ_SJPV01000008.1"/>
</dbReference>
<gene>
    <name evidence="10" type="ORF">Poly41_46620</name>
</gene>
<evidence type="ECO:0000313" key="10">
    <source>
        <dbReference type="EMBL" id="TWU34514.1"/>
    </source>
</evidence>
<evidence type="ECO:0000256" key="3">
    <source>
        <dbReference type="ARBA" id="ARBA00022475"/>
    </source>
</evidence>
<keyword evidence="6 9" id="KW-0472">Membrane</keyword>
<dbReference type="PANTHER" id="PTHR30558:SF3">
    <property type="entry name" value="BIOPOLYMER TRANSPORT PROTEIN EXBD-RELATED"/>
    <property type="match status" value="1"/>
</dbReference>
<dbReference type="GO" id="GO:0015031">
    <property type="term" value="P:protein transport"/>
    <property type="evidence" value="ECO:0007669"/>
    <property type="project" value="UniProtKB-KW"/>
</dbReference>
<accession>A0A5C6DF02</accession>
<keyword evidence="7" id="KW-0813">Transport</keyword>
<evidence type="ECO:0000256" key="4">
    <source>
        <dbReference type="ARBA" id="ARBA00022692"/>
    </source>
</evidence>
<comment type="caution">
    <text evidence="10">The sequence shown here is derived from an EMBL/GenBank/DDBJ whole genome shotgun (WGS) entry which is preliminary data.</text>
</comment>
<evidence type="ECO:0000256" key="6">
    <source>
        <dbReference type="ARBA" id="ARBA00023136"/>
    </source>
</evidence>
<protein>
    <submittedName>
        <fullName evidence="10">Colicin uptake protein TolR</fullName>
    </submittedName>
</protein>
<organism evidence="10 11">
    <name type="scientific">Novipirellula artificiosorum</name>
    <dbReference type="NCBI Taxonomy" id="2528016"/>
    <lineage>
        <taxon>Bacteria</taxon>
        <taxon>Pseudomonadati</taxon>
        <taxon>Planctomycetota</taxon>
        <taxon>Planctomycetia</taxon>
        <taxon>Pirellulales</taxon>
        <taxon>Pirellulaceae</taxon>
        <taxon>Novipirellula</taxon>
    </lineage>
</organism>
<dbReference type="Pfam" id="PF02472">
    <property type="entry name" value="ExbD"/>
    <property type="match status" value="1"/>
</dbReference>
<keyword evidence="3" id="KW-1003">Cell membrane</keyword>
<comment type="subcellular location">
    <subcellularLocation>
        <location evidence="1">Cell membrane</location>
        <topology evidence="1">Single-pass membrane protein</topology>
    </subcellularLocation>
    <subcellularLocation>
        <location evidence="7">Cell membrane</location>
        <topology evidence="7">Single-pass type II membrane protein</topology>
    </subcellularLocation>
</comment>
<comment type="similarity">
    <text evidence="2 7">Belongs to the ExbD/TolR family.</text>
</comment>
<evidence type="ECO:0000256" key="5">
    <source>
        <dbReference type="ARBA" id="ARBA00022989"/>
    </source>
</evidence>
<feature type="region of interest" description="Disordered" evidence="8">
    <location>
        <begin position="1"/>
        <end position="20"/>
    </location>
</feature>